<dbReference type="InterPro" id="IPR011598">
    <property type="entry name" value="bHLH_dom"/>
</dbReference>
<dbReference type="OrthoDB" id="1927122at2759"/>
<evidence type="ECO:0000256" key="4">
    <source>
        <dbReference type="ARBA" id="ARBA00023242"/>
    </source>
</evidence>
<reference evidence="8 9" key="1">
    <citation type="submission" date="2019-12" db="EMBL/GenBank/DDBJ databases">
        <authorList>
            <person name="Alioto T."/>
            <person name="Alioto T."/>
            <person name="Gomez Garrido J."/>
        </authorList>
    </citation>
    <scope>NUCLEOTIDE SEQUENCE [LARGE SCALE GENOMIC DNA]</scope>
</reference>
<evidence type="ECO:0000256" key="3">
    <source>
        <dbReference type="ARBA" id="ARBA00023163"/>
    </source>
</evidence>
<dbReference type="PANTHER" id="PTHR31945">
    <property type="entry name" value="TRANSCRIPTION FACTOR SCREAM2-RELATED"/>
    <property type="match status" value="1"/>
</dbReference>
<evidence type="ECO:0000259" key="6">
    <source>
        <dbReference type="PROSITE" id="PS50888"/>
    </source>
</evidence>
<evidence type="ECO:0000256" key="1">
    <source>
        <dbReference type="ARBA" id="ARBA00004123"/>
    </source>
</evidence>
<dbReference type="PANTHER" id="PTHR31945:SF53">
    <property type="entry name" value="BHLH DOMAIN-CONTAINING PROTEIN"/>
    <property type="match status" value="1"/>
</dbReference>
<dbReference type="InterPro" id="IPR045239">
    <property type="entry name" value="bHLH95_bHLH"/>
</dbReference>
<dbReference type="Gramene" id="OE9A010811T1">
    <property type="protein sequence ID" value="OE9A010811C1"/>
    <property type="gene ID" value="OE9A010811"/>
</dbReference>
<organism evidence="8 9">
    <name type="scientific">Olea europaea subsp. europaea</name>
    <dbReference type="NCBI Taxonomy" id="158383"/>
    <lineage>
        <taxon>Eukaryota</taxon>
        <taxon>Viridiplantae</taxon>
        <taxon>Streptophyta</taxon>
        <taxon>Embryophyta</taxon>
        <taxon>Tracheophyta</taxon>
        <taxon>Spermatophyta</taxon>
        <taxon>Magnoliopsida</taxon>
        <taxon>eudicotyledons</taxon>
        <taxon>Gunneridae</taxon>
        <taxon>Pentapetalae</taxon>
        <taxon>asterids</taxon>
        <taxon>lamiids</taxon>
        <taxon>Lamiales</taxon>
        <taxon>Oleaceae</taxon>
        <taxon>Oleeae</taxon>
        <taxon>Olea</taxon>
    </lineage>
</organism>
<dbReference type="EMBL" id="CACTIH010007388">
    <property type="protein sequence ID" value="CAA3012057.1"/>
    <property type="molecule type" value="Genomic_DNA"/>
</dbReference>
<name>A0A8S0U5R3_OLEEU</name>
<dbReference type="InterPro" id="IPR051358">
    <property type="entry name" value="TF_AMS/ICE1/BHLH6-like"/>
</dbReference>
<comment type="subcellular location">
    <subcellularLocation>
        <location evidence="1">Nucleus</location>
    </subcellularLocation>
</comment>
<dbReference type="InterPro" id="IPR054502">
    <property type="entry name" value="bHLH-TF_ACT-like_plant"/>
</dbReference>
<accession>A0A8S0U5R3</accession>
<dbReference type="GO" id="GO:0046983">
    <property type="term" value="F:protein dimerization activity"/>
    <property type="evidence" value="ECO:0007669"/>
    <property type="project" value="InterPro"/>
</dbReference>
<keyword evidence="4" id="KW-0539">Nucleus</keyword>
<evidence type="ECO:0000256" key="5">
    <source>
        <dbReference type="SAM" id="MobiDB-lite"/>
    </source>
</evidence>
<dbReference type="AlphaFoldDB" id="A0A8S0U5R3"/>
<evidence type="ECO:0000313" key="8">
    <source>
        <dbReference type="EMBL" id="CAA3012057.1"/>
    </source>
</evidence>
<dbReference type="Pfam" id="PF00010">
    <property type="entry name" value="HLH"/>
    <property type="match status" value="1"/>
</dbReference>
<dbReference type="InterPro" id="IPR002912">
    <property type="entry name" value="ACT_dom"/>
</dbReference>
<proteinExistence type="predicted"/>
<dbReference type="PROSITE" id="PS50888">
    <property type="entry name" value="BHLH"/>
    <property type="match status" value="1"/>
</dbReference>
<dbReference type="GO" id="GO:0003700">
    <property type="term" value="F:DNA-binding transcription factor activity"/>
    <property type="evidence" value="ECO:0007669"/>
    <property type="project" value="TreeGrafter"/>
</dbReference>
<dbReference type="Pfam" id="PF22754">
    <property type="entry name" value="bHLH-TF_ACT-like_plant"/>
    <property type="match status" value="1"/>
</dbReference>
<evidence type="ECO:0000256" key="2">
    <source>
        <dbReference type="ARBA" id="ARBA00023015"/>
    </source>
</evidence>
<feature type="compositionally biased region" description="Basic and acidic residues" evidence="5">
    <location>
        <begin position="41"/>
        <end position="53"/>
    </location>
</feature>
<feature type="domain" description="BHLH" evidence="6">
    <location>
        <begin position="35"/>
        <end position="87"/>
    </location>
</feature>
<feature type="region of interest" description="Disordered" evidence="5">
    <location>
        <begin position="23"/>
        <end position="53"/>
    </location>
</feature>
<dbReference type="GO" id="GO:0005634">
    <property type="term" value="C:nucleus"/>
    <property type="evidence" value="ECO:0007669"/>
    <property type="project" value="UniProtKB-SubCell"/>
</dbReference>
<feature type="domain" description="ACT" evidence="7">
    <location>
        <begin position="131"/>
        <end position="196"/>
    </location>
</feature>
<evidence type="ECO:0000259" key="7">
    <source>
        <dbReference type="PROSITE" id="PS51671"/>
    </source>
</evidence>
<keyword evidence="9" id="KW-1185">Reference proteome</keyword>
<gene>
    <name evidence="8" type="ORF">OLEA9_A010811</name>
</gene>
<dbReference type="SMART" id="SM00353">
    <property type="entry name" value="HLH"/>
    <property type="match status" value="1"/>
</dbReference>
<sequence length="196" mass="21848">MEGNKVSVIPPLISDFAPLQGNFINEKDSSGRNESPPSDSILKERGRREKTSEKYSVLRSMVPSLSTISKPTREKILYDTVNYIKCLEEEVKRLEGIKKQVQEQKVGKQVSSKFTNQKSAIDVTVSTGATFFAIQLPCKPGIITEIVKVFDKHHAEVLEATISVDDQQLLTFTVTIVLGRDGVNTIQKIKEEIIAL</sequence>
<dbReference type="CDD" id="cd11393">
    <property type="entry name" value="bHLH_AtbHLH_like"/>
    <property type="match status" value="1"/>
</dbReference>
<dbReference type="CDD" id="cd04873">
    <property type="entry name" value="ACT_UUR-ACR-like"/>
    <property type="match status" value="1"/>
</dbReference>
<dbReference type="PROSITE" id="PS51671">
    <property type="entry name" value="ACT"/>
    <property type="match status" value="1"/>
</dbReference>
<keyword evidence="3" id="KW-0804">Transcription</keyword>
<evidence type="ECO:0000313" key="9">
    <source>
        <dbReference type="Proteomes" id="UP000594638"/>
    </source>
</evidence>
<dbReference type="Proteomes" id="UP000594638">
    <property type="component" value="Unassembled WGS sequence"/>
</dbReference>
<comment type="caution">
    <text evidence="8">The sequence shown here is derived from an EMBL/GenBank/DDBJ whole genome shotgun (WGS) entry which is preliminary data.</text>
</comment>
<dbReference type="InterPro" id="IPR036638">
    <property type="entry name" value="HLH_DNA-bd_sf"/>
</dbReference>
<dbReference type="Gene3D" id="4.10.280.10">
    <property type="entry name" value="Helix-loop-helix DNA-binding domain"/>
    <property type="match status" value="1"/>
</dbReference>
<dbReference type="GO" id="GO:0043565">
    <property type="term" value="F:sequence-specific DNA binding"/>
    <property type="evidence" value="ECO:0007669"/>
    <property type="project" value="TreeGrafter"/>
</dbReference>
<dbReference type="SUPFAM" id="SSF47459">
    <property type="entry name" value="HLH, helix-loop-helix DNA-binding domain"/>
    <property type="match status" value="1"/>
</dbReference>
<protein>
    <submittedName>
        <fullName evidence="8">Transcription factor bHLH35-like</fullName>
    </submittedName>
</protein>
<keyword evidence="2" id="KW-0805">Transcription regulation</keyword>